<dbReference type="Proteomes" id="UP000184330">
    <property type="component" value="Unassembled WGS sequence"/>
</dbReference>
<keyword evidence="1" id="KW-0175">Coiled coil</keyword>
<feature type="compositionally biased region" description="Basic and acidic residues" evidence="2">
    <location>
        <begin position="35"/>
        <end position="113"/>
    </location>
</feature>
<dbReference type="OrthoDB" id="5428245at2759"/>
<evidence type="ECO:0000313" key="4">
    <source>
        <dbReference type="EMBL" id="CZR61201.1"/>
    </source>
</evidence>
<name>A0A1L7X861_9HELO</name>
<accession>A0A1L7X861</accession>
<dbReference type="STRING" id="576137.A0A1L7X861"/>
<evidence type="ECO:0000259" key="3">
    <source>
        <dbReference type="Pfam" id="PF26118"/>
    </source>
</evidence>
<feature type="compositionally biased region" description="Pro residues" evidence="2">
    <location>
        <begin position="155"/>
        <end position="178"/>
    </location>
</feature>
<evidence type="ECO:0000256" key="1">
    <source>
        <dbReference type="SAM" id="Coils"/>
    </source>
</evidence>
<proteinExistence type="predicted"/>
<sequence>MSRADHGYGRGGGGRGGERWDTERFAIERDRARFEERDSRFSRSEDFGRARERSVDEIYERRGPRGFEEDRYERRDYYEDDREYNRPSRDRVNITIEKERERERDYYEPEPPKRSSRPAFLRRQSSLDTFDRKPLTRFVEREEYGPPARYRQPEVRPPPLAPLTPIPLPRSRGLPPPRRYAERDREYYDEIEIAEPDFYGDDRYRGYPERVREREIIRKKRRSRSRESRASHSVRSSVRSSSISSSSSSDTTAISVRSEFPKKGKTRMPARLVSTKAIIDLGYPFEVEGETIIIQKALGRENIDEVIKLSEDYKSSETVFDPSTSLTMYSYKSEVEMHGARSEAGTIIEERHEVFTIPPPPQAPYMPPAPPVQIVEDTKIVEHHHSPSPHPHHHHGGAVIIDAGPRDESTFIEKRREVYETSDPMPVGPLALALPPERYRAKDERAIRAEIKALEAEKEALRAEKRAEREMRKADRIRREGRASEGDLVLYERDRFETANEEVTLVRRERIEEPEGGVRIEKDKKVPPPKLLRAMLATLT</sequence>
<dbReference type="InterPro" id="IPR058348">
    <property type="entry name" value="DUF8035"/>
</dbReference>
<reference evidence="4 5" key="1">
    <citation type="submission" date="2016-03" db="EMBL/GenBank/DDBJ databases">
        <authorList>
            <person name="Ploux O."/>
        </authorList>
    </citation>
    <scope>NUCLEOTIDE SEQUENCE [LARGE SCALE GENOMIC DNA]</scope>
    <source>
        <strain evidence="4 5">UAMH 11012</strain>
    </source>
</reference>
<feature type="region of interest" description="Disordered" evidence="2">
    <location>
        <begin position="1"/>
        <end position="22"/>
    </location>
</feature>
<keyword evidence="5" id="KW-1185">Reference proteome</keyword>
<evidence type="ECO:0000256" key="2">
    <source>
        <dbReference type="SAM" id="MobiDB-lite"/>
    </source>
</evidence>
<feature type="compositionally biased region" description="Low complexity" evidence="2">
    <location>
        <begin position="231"/>
        <end position="258"/>
    </location>
</feature>
<feature type="region of interest" description="Disordered" evidence="2">
    <location>
        <begin position="35"/>
        <end position="183"/>
    </location>
</feature>
<feature type="region of interest" description="Disordered" evidence="2">
    <location>
        <begin position="218"/>
        <end position="261"/>
    </location>
</feature>
<organism evidence="4 5">
    <name type="scientific">Phialocephala subalpina</name>
    <dbReference type="NCBI Taxonomy" id="576137"/>
    <lineage>
        <taxon>Eukaryota</taxon>
        <taxon>Fungi</taxon>
        <taxon>Dikarya</taxon>
        <taxon>Ascomycota</taxon>
        <taxon>Pezizomycotina</taxon>
        <taxon>Leotiomycetes</taxon>
        <taxon>Helotiales</taxon>
        <taxon>Mollisiaceae</taxon>
        <taxon>Phialocephala</taxon>
        <taxon>Phialocephala fortinii species complex</taxon>
    </lineage>
</organism>
<feature type="domain" description="DUF8035" evidence="3">
    <location>
        <begin position="262"/>
        <end position="314"/>
    </location>
</feature>
<feature type="compositionally biased region" description="Basic and acidic residues" evidence="2">
    <location>
        <begin position="129"/>
        <end position="144"/>
    </location>
</feature>
<dbReference type="Pfam" id="PF26118">
    <property type="entry name" value="DUF8035"/>
    <property type="match status" value="1"/>
</dbReference>
<evidence type="ECO:0000313" key="5">
    <source>
        <dbReference type="Proteomes" id="UP000184330"/>
    </source>
</evidence>
<dbReference type="EMBL" id="FJOG01000017">
    <property type="protein sequence ID" value="CZR61201.1"/>
    <property type="molecule type" value="Genomic_DNA"/>
</dbReference>
<gene>
    <name evidence="4" type="ORF">PAC_11097</name>
</gene>
<feature type="coiled-coil region" evidence="1">
    <location>
        <begin position="444"/>
        <end position="480"/>
    </location>
</feature>
<dbReference type="AlphaFoldDB" id="A0A1L7X861"/>
<protein>
    <submittedName>
        <fullName evidence="4">Related to component of actin cortical patches LAS17</fullName>
    </submittedName>
</protein>